<dbReference type="Pfam" id="PF01674">
    <property type="entry name" value="Lipase_2"/>
    <property type="match status" value="1"/>
</dbReference>
<dbReference type="GO" id="GO:0016042">
    <property type="term" value="P:lipid catabolic process"/>
    <property type="evidence" value="ECO:0007669"/>
    <property type="project" value="InterPro"/>
</dbReference>
<dbReference type="Gene3D" id="3.40.50.1820">
    <property type="entry name" value="alpha/beta hydrolase"/>
    <property type="match status" value="1"/>
</dbReference>
<name>A0A078AXP4_STYLE</name>
<dbReference type="InParanoid" id="A0A078AXP4"/>
<organism evidence="2 3">
    <name type="scientific">Stylonychia lemnae</name>
    <name type="common">Ciliate</name>
    <dbReference type="NCBI Taxonomy" id="5949"/>
    <lineage>
        <taxon>Eukaryota</taxon>
        <taxon>Sar</taxon>
        <taxon>Alveolata</taxon>
        <taxon>Ciliophora</taxon>
        <taxon>Intramacronucleata</taxon>
        <taxon>Spirotrichea</taxon>
        <taxon>Stichotrichia</taxon>
        <taxon>Sporadotrichida</taxon>
        <taxon>Oxytrichidae</taxon>
        <taxon>Stylonychinae</taxon>
        <taxon>Stylonychia</taxon>
    </lineage>
</organism>
<evidence type="ECO:0000313" key="2">
    <source>
        <dbReference type="EMBL" id="CDW85573.1"/>
    </source>
</evidence>
<dbReference type="PANTHER" id="PTHR32015:SF1">
    <property type="entry name" value="LIPASE"/>
    <property type="match status" value="1"/>
</dbReference>
<dbReference type="PANTHER" id="PTHR32015">
    <property type="entry name" value="FASTING INDUCED LIPASE"/>
    <property type="match status" value="1"/>
</dbReference>
<evidence type="ECO:0000313" key="3">
    <source>
        <dbReference type="Proteomes" id="UP000039865"/>
    </source>
</evidence>
<proteinExistence type="predicted"/>
<feature type="chain" id="PRO_5001729676" evidence="1">
    <location>
        <begin position="21"/>
        <end position="329"/>
    </location>
</feature>
<keyword evidence="3" id="KW-1185">Reference proteome</keyword>
<dbReference type="EMBL" id="CCKQ01013864">
    <property type="protein sequence ID" value="CDW85573.1"/>
    <property type="molecule type" value="Genomic_DNA"/>
</dbReference>
<dbReference type="InterPro" id="IPR002918">
    <property type="entry name" value="Lipase_EstA/Esterase_EstB"/>
</dbReference>
<dbReference type="GO" id="GO:0016298">
    <property type="term" value="F:lipase activity"/>
    <property type="evidence" value="ECO:0007669"/>
    <property type="project" value="TreeGrafter"/>
</dbReference>
<dbReference type="OMA" id="CQHAFAF"/>
<dbReference type="Proteomes" id="UP000039865">
    <property type="component" value="Unassembled WGS sequence"/>
</dbReference>
<protein>
    <submittedName>
        <fullName evidence="2">Lipase</fullName>
    </submittedName>
</protein>
<sequence length="329" mass="36636">MTKASFIIFTLFTLASISLQDNLQLGLTDHFKKWLKDNKLDTDFDFNRGELAGGSYGGKQSDTDVIKNIPLIFIHGNSDVAAGTNDTQIGFTQTIQYMLTNGYTQQELYATTWGKGNLSWLEVEVHNQQKVMLVRKFIEAVLAYTGSSKVNLVAHSMGVTLARRAIKGGKFDDGAETYDIGVALTDKIDTFISMSGSNYGIPDCANQAHYKLYCSYYNGYWAGPPESVFLKALNDDTTREAAHIFALSSLKDEFNFGTGDGSIDFGMKTGAFPTVDESHTFSTQQFSYLCMRDVTAPLIKHLIDSHTMKDFNFDSLFQQGIKCLWPSNY</sequence>
<gene>
    <name evidence="2" type="primary">Contig16712.g17806</name>
    <name evidence="2" type="ORF">STYLEM_14653</name>
</gene>
<accession>A0A078AXP4</accession>
<dbReference type="OrthoDB" id="5859056at2759"/>
<reference evidence="2 3" key="1">
    <citation type="submission" date="2014-06" db="EMBL/GenBank/DDBJ databases">
        <authorList>
            <person name="Swart Estienne"/>
        </authorList>
    </citation>
    <scope>NUCLEOTIDE SEQUENCE [LARGE SCALE GENOMIC DNA]</scope>
    <source>
        <strain evidence="2 3">130c</strain>
    </source>
</reference>
<keyword evidence="1" id="KW-0732">Signal</keyword>
<dbReference type="AlphaFoldDB" id="A0A078AXP4"/>
<feature type="signal peptide" evidence="1">
    <location>
        <begin position="1"/>
        <end position="20"/>
    </location>
</feature>
<dbReference type="InterPro" id="IPR029058">
    <property type="entry name" value="AB_hydrolase_fold"/>
</dbReference>
<evidence type="ECO:0000256" key="1">
    <source>
        <dbReference type="SAM" id="SignalP"/>
    </source>
</evidence>
<dbReference type="SUPFAM" id="SSF53474">
    <property type="entry name" value="alpha/beta-Hydrolases"/>
    <property type="match status" value="1"/>
</dbReference>